<dbReference type="SUPFAM" id="SSF63829">
    <property type="entry name" value="Calcium-dependent phosphotriesterase"/>
    <property type="match status" value="1"/>
</dbReference>
<dbReference type="GeneID" id="77725945"/>
<dbReference type="RefSeq" id="XP_052948404.1">
    <property type="nucleotide sequence ID" value="XM_053086744.1"/>
</dbReference>
<dbReference type="Gene3D" id="2.120.10.30">
    <property type="entry name" value="TolB, C-terminal domain"/>
    <property type="match status" value="1"/>
</dbReference>
<name>A0AA38HC29_9TREE</name>
<proteinExistence type="predicted"/>
<keyword evidence="3" id="KW-1185">Reference proteome</keyword>
<evidence type="ECO:0000259" key="1">
    <source>
        <dbReference type="Pfam" id="PF08450"/>
    </source>
</evidence>
<comment type="caution">
    <text evidence="2">The sequence shown here is derived from an EMBL/GenBank/DDBJ whole genome shotgun (WGS) entry which is preliminary data.</text>
</comment>
<reference evidence="2" key="1">
    <citation type="journal article" date="2022" name="G3 (Bethesda)">
        <title>High quality genome of the basidiomycete yeast Dioszegia hungarica PDD-24b-2 isolated from cloud water.</title>
        <authorList>
            <person name="Jarrige D."/>
            <person name="Haridas S."/>
            <person name="Bleykasten-Grosshans C."/>
            <person name="Joly M."/>
            <person name="Nadalig T."/>
            <person name="Sancelme M."/>
            <person name="Vuilleumier S."/>
            <person name="Grigoriev I.V."/>
            <person name="Amato P."/>
            <person name="Bringel F."/>
        </authorList>
    </citation>
    <scope>NUCLEOTIDE SEQUENCE</scope>
    <source>
        <strain evidence="2">PDD-24b-2</strain>
    </source>
</reference>
<dbReference type="InterPro" id="IPR011042">
    <property type="entry name" value="6-blade_b-propeller_TolB-like"/>
</dbReference>
<dbReference type="Proteomes" id="UP001164286">
    <property type="component" value="Unassembled WGS sequence"/>
</dbReference>
<evidence type="ECO:0000313" key="3">
    <source>
        <dbReference type="Proteomes" id="UP001164286"/>
    </source>
</evidence>
<dbReference type="AlphaFoldDB" id="A0AA38HC29"/>
<accession>A0AA38HC29</accession>
<dbReference type="PANTHER" id="PTHR47064">
    <property type="entry name" value="PUTATIVE (AFU_ORTHOLOGUE AFUA_1G08990)-RELATED"/>
    <property type="match status" value="1"/>
</dbReference>
<evidence type="ECO:0000313" key="2">
    <source>
        <dbReference type="EMBL" id="KAI9638627.1"/>
    </source>
</evidence>
<organism evidence="2 3">
    <name type="scientific">Dioszegia hungarica</name>
    <dbReference type="NCBI Taxonomy" id="4972"/>
    <lineage>
        <taxon>Eukaryota</taxon>
        <taxon>Fungi</taxon>
        <taxon>Dikarya</taxon>
        <taxon>Basidiomycota</taxon>
        <taxon>Agaricomycotina</taxon>
        <taxon>Tremellomycetes</taxon>
        <taxon>Tremellales</taxon>
        <taxon>Bulleribasidiaceae</taxon>
        <taxon>Dioszegia</taxon>
    </lineage>
</organism>
<sequence>QPFIAINDALFSRVLGPTADVEVIARRPHAFAHEAGVYVPATDEVWFTSNLLRAGPSIRVEISKLRLDTLAVEAVELPAVPLGNGGCLYRGHLLFCEQGSLDTPSQLVLVDPLPPYQSQPILNNLHGRRFNSLNDVIVLPPPHSCGSETIWFTDPTYGYEQGFRPSPQLPSQVYVFNPATGAVRAVADGFDHPNGICFDPRGEVCYISDTAHIHGSGVIDPSKTSTIYAFDVVWHGREPQLQSRRLFAFCDSGVPDGIKCDELGNVYAGCGDGLHIWNNRLFELVKGGKKGGCANFCFVPGGRILCLAEDTIYMVEGLVVEGSTIVAHR</sequence>
<feature type="domain" description="SMP-30/Gluconolactonase/LRE-like region" evidence="1">
    <location>
        <begin position="61"/>
        <end position="275"/>
    </location>
</feature>
<dbReference type="Pfam" id="PF08450">
    <property type="entry name" value="SGL"/>
    <property type="match status" value="1"/>
</dbReference>
<protein>
    <recommendedName>
        <fullName evidence="1">SMP-30/Gluconolactonase/LRE-like region domain-containing protein</fullName>
    </recommendedName>
</protein>
<dbReference type="InterPro" id="IPR052988">
    <property type="entry name" value="Oryzine_lactonohydrolase"/>
</dbReference>
<gene>
    <name evidence="2" type="ORF">MKK02DRAFT_23548</name>
</gene>
<dbReference type="EMBL" id="JAKWFO010000003">
    <property type="protein sequence ID" value="KAI9638627.1"/>
    <property type="molecule type" value="Genomic_DNA"/>
</dbReference>
<dbReference type="PANTHER" id="PTHR47064:SF2">
    <property type="entry name" value="SMP-30_GLUCONOLACTONASE_LRE-LIKE REGION DOMAIN-CONTAINING PROTEIN-RELATED"/>
    <property type="match status" value="1"/>
</dbReference>
<feature type="non-terminal residue" evidence="2">
    <location>
        <position position="329"/>
    </location>
</feature>
<dbReference type="InterPro" id="IPR013658">
    <property type="entry name" value="SGL"/>
</dbReference>